<evidence type="ECO:0000313" key="6">
    <source>
        <dbReference type="Proteomes" id="UP001597171"/>
    </source>
</evidence>
<organism evidence="5 6">
    <name type="scientific">Methylopila musalis</name>
    <dbReference type="NCBI Taxonomy" id="1134781"/>
    <lineage>
        <taxon>Bacteria</taxon>
        <taxon>Pseudomonadati</taxon>
        <taxon>Pseudomonadota</taxon>
        <taxon>Alphaproteobacteria</taxon>
        <taxon>Hyphomicrobiales</taxon>
        <taxon>Methylopilaceae</taxon>
        <taxon>Methylopila</taxon>
    </lineage>
</organism>
<name>A0ABW3Z8V0_9HYPH</name>
<protein>
    <submittedName>
        <fullName evidence="5">TPM domain-containing protein</fullName>
    </submittedName>
</protein>
<accession>A0ABW3Z8V0</accession>
<evidence type="ECO:0000259" key="4">
    <source>
        <dbReference type="Pfam" id="PF04536"/>
    </source>
</evidence>
<dbReference type="PANTHER" id="PTHR30373:SF2">
    <property type="entry name" value="UPF0603 PROTEIN YGCG"/>
    <property type="match status" value="1"/>
</dbReference>
<dbReference type="Proteomes" id="UP001597171">
    <property type="component" value="Unassembled WGS sequence"/>
</dbReference>
<comment type="caution">
    <text evidence="5">The sequence shown here is derived from an EMBL/GenBank/DDBJ whole genome shotgun (WGS) entry which is preliminary data.</text>
</comment>
<feature type="domain" description="TPM" evidence="4">
    <location>
        <begin position="41"/>
        <end position="164"/>
    </location>
</feature>
<feature type="region of interest" description="Disordered" evidence="1">
    <location>
        <begin position="237"/>
        <end position="267"/>
    </location>
</feature>
<dbReference type="EMBL" id="JBHTMX010000111">
    <property type="protein sequence ID" value="MFD1332684.1"/>
    <property type="molecule type" value="Genomic_DNA"/>
</dbReference>
<keyword evidence="2" id="KW-0812">Transmembrane</keyword>
<evidence type="ECO:0000256" key="1">
    <source>
        <dbReference type="SAM" id="MobiDB-lite"/>
    </source>
</evidence>
<keyword evidence="2" id="KW-0472">Membrane</keyword>
<feature type="signal peptide" evidence="3">
    <location>
        <begin position="1"/>
        <end position="29"/>
    </location>
</feature>
<dbReference type="PANTHER" id="PTHR30373">
    <property type="entry name" value="UPF0603 PROTEIN YGCG"/>
    <property type="match status" value="1"/>
</dbReference>
<reference evidence="6" key="1">
    <citation type="journal article" date="2019" name="Int. J. Syst. Evol. Microbiol.">
        <title>The Global Catalogue of Microorganisms (GCM) 10K type strain sequencing project: providing services to taxonomists for standard genome sequencing and annotation.</title>
        <authorList>
            <consortium name="The Broad Institute Genomics Platform"/>
            <consortium name="The Broad Institute Genome Sequencing Center for Infectious Disease"/>
            <person name="Wu L."/>
            <person name="Ma J."/>
        </authorList>
    </citation>
    <scope>NUCLEOTIDE SEQUENCE [LARGE SCALE GENOMIC DNA]</scope>
    <source>
        <strain evidence="6">CCUG 61696</strain>
    </source>
</reference>
<gene>
    <name evidence="5" type="ORF">ACFQ4O_11820</name>
</gene>
<dbReference type="Gene3D" id="3.10.310.50">
    <property type="match status" value="1"/>
</dbReference>
<evidence type="ECO:0000256" key="3">
    <source>
        <dbReference type="SAM" id="SignalP"/>
    </source>
</evidence>
<keyword evidence="3" id="KW-0732">Signal</keyword>
<keyword evidence="2" id="KW-1133">Transmembrane helix</keyword>
<feature type="chain" id="PRO_5045143418" evidence="3">
    <location>
        <begin position="30"/>
        <end position="267"/>
    </location>
</feature>
<feature type="transmembrane region" description="Helical" evidence="2">
    <location>
        <begin position="187"/>
        <end position="208"/>
    </location>
</feature>
<keyword evidence="6" id="KW-1185">Reference proteome</keyword>
<evidence type="ECO:0000313" key="5">
    <source>
        <dbReference type="EMBL" id="MFD1332684.1"/>
    </source>
</evidence>
<dbReference type="InterPro" id="IPR007621">
    <property type="entry name" value="TPM_dom"/>
</dbReference>
<proteinExistence type="predicted"/>
<sequence>MIIAGRPLVVTVRAGLAGLWLAFAPAALAQELSFPAFTGLVVDQADVLPPQAEQALTDKLDAFQKSTGHQFAVATVPSLQGTSVEDFGNRLFRAWKLGDAQRNDGALLLVAPTERKVRIEVGYGLEGDLTDAVSRLIIENAILPRFRAGDIPGGVTRGADDVIAVFSGHAEDFKARAAEARHEEPPLLVTLFMLGFMLFFVVVFLRSFRSSNSPPYGRGRRRSPWIIGGPGMGGGFGGGGWSGGGGGGGFGGGGGGSSGGGGASGGW</sequence>
<dbReference type="RefSeq" id="WP_378775897.1">
    <property type="nucleotide sequence ID" value="NZ_JBHTMX010000111.1"/>
</dbReference>
<evidence type="ECO:0000256" key="2">
    <source>
        <dbReference type="SAM" id="Phobius"/>
    </source>
</evidence>
<dbReference type="Pfam" id="PF04536">
    <property type="entry name" value="TPM_phosphatase"/>
    <property type="match status" value="1"/>
</dbReference>